<feature type="transmembrane region" description="Helical" evidence="1">
    <location>
        <begin position="146"/>
        <end position="169"/>
    </location>
</feature>
<dbReference type="PANTHER" id="PTHR32251:SF17">
    <property type="entry name" value="STEROID 5-ALPHA REDUCTASE C-TERMINAL DOMAIN-CONTAINING PROTEIN"/>
    <property type="match status" value="1"/>
</dbReference>
<evidence type="ECO:0000313" key="3">
    <source>
        <dbReference type="Proteomes" id="UP000252884"/>
    </source>
</evidence>
<accession>A0A368XQE2</accession>
<evidence type="ECO:0000256" key="1">
    <source>
        <dbReference type="SAM" id="Phobius"/>
    </source>
</evidence>
<reference evidence="2 3" key="1">
    <citation type="submission" date="2018-07" db="EMBL/GenBank/DDBJ databases">
        <title>Genomic Encyclopedia of Type Strains, Phase IV (KMG-IV): sequencing the most valuable type-strain genomes for metagenomic binning, comparative biology and taxonomic classification.</title>
        <authorList>
            <person name="Goeker M."/>
        </authorList>
    </citation>
    <scope>NUCLEOTIDE SEQUENCE [LARGE SCALE GENOMIC DNA]</scope>
    <source>
        <strain evidence="2 3">DSM 21634</strain>
    </source>
</reference>
<protein>
    <submittedName>
        <fullName evidence="2">Steroid 5-alpha reductase family enzyme</fullName>
    </submittedName>
</protein>
<dbReference type="PANTHER" id="PTHR32251">
    <property type="entry name" value="3-OXO-5-ALPHA-STEROID 4-DEHYDROGENASE"/>
    <property type="match status" value="1"/>
</dbReference>
<dbReference type="GO" id="GO:0016020">
    <property type="term" value="C:membrane"/>
    <property type="evidence" value="ECO:0007669"/>
    <property type="project" value="TreeGrafter"/>
</dbReference>
<dbReference type="Pfam" id="PF06966">
    <property type="entry name" value="DUF1295"/>
    <property type="match status" value="1"/>
</dbReference>
<keyword evidence="1" id="KW-1133">Transmembrane helix</keyword>
<gene>
    <name evidence="2" type="ORF">DES41_105173</name>
</gene>
<name>A0A368XQE2_9BURK</name>
<keyword evidence="1" id="KW-0472">Membrane</keyword>
<dbReference type="AlphaFoldDB" id="A0A368XQE2"/>
<feature type="transmembrane region" description="Helical" evidence="1">
    <location>
        <begin position="190"/>
        <end position="209"/>
    </location>
</feature>
<organism evidence="2 3">
    <name type="scientific">Pseudorhodoferax soli</name>
    <dbReference type="NCBI Taxonomy" id="545864"/>
    <lineage>
        <taxon>Bacteria</taxon>
        <taxon>Pseudomonadati</taxon>
        <taxon>Pseudomonadota</taxon>
        <taxon>Betaproteobacteria</taxon>
        <taxon>Burkholderiales</taxon>
        <taxon>Comamonadaceae</taxon>
    </lineage>
</organism>
<dbReference type="InterPro" id="IPR010721">
    <property type="entry name" value="UstE-like"/>
</dbReference>
<feature type="transmembrane region" description="Helical" evidence="1">
    <location>
        <begin position="110"/>
        <end position="134"/>
    </location>
</feature>
<sequence length="265" mass="29044">MPESSLGGTALAGLAFTAVAAVLAWLASVVRSDVSLVDRVWALLIVGAGWVYWALLPAPSERGLVILVLASVWALRLAVFITWRNWGHGEDRRYQAIRARNQPGFACKSLYLVFALQALLAWVVSAPLLAGLAGDQPLHWLDAPGLALAAFGLVFETVADLQLAHFKATATHKGRVMDQGLWRHSRHPNYFGECCVWWGLWLTALAGGWAAAWSIVAPLLMTVLLLKVSGVRLLEQDIAERRPAYRDYIARTNAFFPGPVRPRGD</sequence>
<dbReference type="PROSITE" id="PS50244">
    <property type="entry name" value="S5A_REDUCTASE"/>
    <property type="match status" value="1"/>
</dbReference>
<feature type="transmembrane region" description="Helical" evidence="1">
    <location>
        <begin position="6"/>
        <end position="28"/>
    </location>
</feature>
<keyword evidence="1" id="KW-0812">Transmembrane</keyword>
<dbReference type="Gene3D" id="1.20.120.1630">
    <property type="match status" value="1"/>
</dbReference>
<dbReference type="RefSeq" id="WP_114469191.1">
    <property type="nucleotide sequence ID" value="NZ_QPJK01000005.1"/>
</dbReference>
<keyword evidence="3" id="KW-1185">Reference proteome</keyword>
<dbReference type="Proteomes" id="UP000252884">
    <property type="component" value="Unassembled WGS sequence"/>
</dbReference>
<proteinExistence type="predicted"/>
<feature type="transmembrane region" description="Helical" evidence="1">
    <location>
        <begin position="64"/>
        <end position="83"/>
    </location>
</feature>
<evidence type="ECO:0000313" key="2">
    <source>
        <dbReference type="EMBL" id="RCW70232.1"/>
    </source>
</evidence>
<feature type="transmembrane region" description="Helical" evidence="1">
    <location>
        <begin position="40"/>
        <end position="58"/>
    </location>
</feature>
<dbReference type="EMBL" id="QPJK01000005">
    <property type="protein sequence ID" value="RCW70232.1"/>
    <property type="molecule type" value="Genomic_DNA"/>
</dbReference>
<dbReference type="OrthoDB" id="9779233at2"/>
<comment type="caution">
    <text evidence="2">The sequence shown here is derived from an EMBL/GenBank/DDBJ whole genome shotgun (WGS) entry which is preliminary data.</text>
</comment>